<feature type="compositionally biased region" description="Basic residues" evidence="4">
    <location>
        <begin position="674"/>
        <end position="683"/>
    </location>
</feature>
<organism evidence="6 7">
    <name type="scientific">Mucuna pruriens</name>
    <name type="common">Velvet bean</name>
    <name type="synonym">Dolichos pruriens</name>
    <dbReference type="NCBI Taxonomy" id="157652"/>
    <lineage>
        <taxon>Eukaryota</taxon>
        <taxon>Viridiplantae</taxon>
        <taxon>Streptophyta</taxon>
        <taxon>Embryophyta</taxon>
        <taxon>Tracheophyta</taxon>
        <taxon>Spermatophyta</taxon>
        <taxon>Magnoliopsida</taxon>
        <taxon>eudicotyledons</taxon>
        <taxon>Gunneridae</taxon>
        <taxon>Pentapetalae</taxon>
        <taxon>rosids</taxon>
        <taxon>fabids</taxon>
        <taxon>Fabales</taxon>
        <taxon>Fabaceae</taxon>
        <taxon>Papilionoideae</taxon>
        <taxon>50 kb inversion clade</taxon>
        <taxon>NPAAA clade</taxon>
        <taxon>indigoferoid/millettioid clade</taxon>
        <taxon>Phaseoleae</taxon>
        <taxon>Mucuna</taxon>
    </lineage>
</organism>
<dbReference type="Pfam" id="PF00249">
    <property type="entry name" value="Myb_DNA-binding"/>
    <property type="match status" value="1"/>
</dbReference>
<accession>A0A371F980</accession>
<comment type="subcellular location">
    <subcellularLocation>
        <location evidence="1">Nucleus</location>
    </subcellularLocation>
</comment>
<feature type="compositionally biased region" description="Low complexity" evidence="4">
    <location>
        <begin position="390"/>
        <end position="399"/>
    </location>
</feature>
<dbReference type="Gene3D" id="1.20.58.1880">
    <property type="match status" value="1"/>
</dbReference>
<dbReference type="InterPro" id="IPR009057">
    <property type="entry name" value="Homeodomain-like_sf"/>
</dbReference>
<evidence type="ECO:0000313" key="7">
    <source>
        <dbReference type="Proteomes" id="UP000257109"/>
    </source>
</evidence>
<feature type="compositionally biased region" description="Basic and acidic residues" evidence="4">
    <location>
        <begin position="228"/>
        <end position="240"/>
    </location>
</feature>
<dbReference type="InterPro" id="IPR017884">
    <property type="entry name" value="SANT_dom"/>
</dbReference>
<feature type="compositionally biased region" description="Basic and acidic residues" evidence="4">
    <location>
        <begin position="412"/>
        <end position="427"/>
    </location>
</feature>
<dbReference type="SMART" id="SM01135">
    <property type="entry name" value="DIRP"/>
    <property type="match status" value="1"/>
</dbReference>
<feature type="compositionally biased region" description="Polar residues" evidence="4">
    <location>
        <begin position="656"/>
        <end position="671"/>
    </location>
</feature>
<feature type="domain" description="SANT" evidence="5">
    <location>
        <begin position="150"/>
        <end position="187"/>
    </location>
</feature>
<dbReference type="GO" id="GO:0005654">
    <property type="term" value="C:nucleoplasm"/>
    <property type="evidence" value="ECO:0007669"/>
    <property type="project" value="TreeGrafter"/>
</dbReference>
<dbReference type="AlphaFoldDB" id="A0A371F980"/>
<dbReference type="PANTHER" id="PTHR21689">
    <property type="entry name" value="LIN-9"/>
    <property type="match status" value="1"/>
</dbReference>
<reference evidence="6" key="1">
    <citation type="submission" date="2018-05" db="EMBL/GenBank/DDBJ databases">
        <title>Draft genome of Mucuna pruriens seed.</title>
        <authorList>
            <person name="Nnadi N.E."/>
            <person name="Vos R."/>
            <person name="Hasami M.H."/>
            <person name="Devisetty U.K."/>
            <person name="Aguiy J.C."/>
        </authorList>
    </citation>
    <scope>NUCLEOTIDE SEQUENCE [LARGE SCALE GENOMIC DNA]</scope>
    <source>
        <strain evidence="6">JCA_2017</strain>
    </source>
</reference>
<evidence type="ECO:0000256" key="1">
    <source>
        <dbReference type="ARBA" id="ARBA00004123"/>
    </source>
</evidence>
<dbReference type="CDD" id="cd00167">
    <property type="entry name" value="SANT"/>
    <property type="match status" value="1"/>
</dbReference>
<protein>
    <submittedName>
        <fullName evidence="6">Protein ALWAYS EARLY 3</fullName>
    </submittedName>
</protein>
<dbReference type="Proteomes" id="UP000257109">
    <property type="component" value="Unassembled WGS sequence"/>
</dbReference>
<dbReference type="GO" id="GO:0051726">
    <property type="term" value="P:regulation of cell cycle"/>
    <property type="evidence" value="ECO:0007669"/>
    <property type="project" value="TreeGrafter"/>
</dbReference>
<evidence type="ECO:0000259" key="5">
    <source>
        <dbReference type="PROSITE" id="PS51293"/>
    </source>
</evidence>
<evidence type="ECO:0000256" key="2">
    <source>
        <dbReference type="ARBA" id="ARBA00023242"/>
    </source>
</evidence>
<name>A0A371F980_MUCPR</name>
<dbReference type="PROSITE" id="PS51293">
    <property type="entry name" value="SANT"/>
    <property type="match status" value="1"/>
</dbReference>
<dbReference type="GO" id="GO:0006357">
    <property type="term" value="P:regulation of transcription by RNA polymerase II"/>
    <property type="evidence" value="ECO:0007669"/>
    <property type="project" value="TreeGrafter"/>
</dbReference>
<dbReference type="EMBL" id="QJKJ01010036">
    <property type="protein sequence ID" value="RDX74845.1"/>
    <property type="molecule type" value="Genomic_DNA"/>
</dbReference>
<sequence length="1252" mass="139064">HFYIDHFTGTRSLSRSQLPFTIQILLDRSASSSFSLYFSSLPFTDFLLSNVEGFSSFSDSQFLSRLARSKGKFRPIFQFRVCFRVSKLKCRVRQSGKSIMAPSRKSRSVNKRFSNVREAASSKDKIAESASKNRLKASPGIQKKRKLADMLGPQWNKEELEHFYEAYRKYGKDWKKVALAVRNRSVEMVEALYTMNRAYLSLPEGTASVVGLIAMMTDHYSVLGGSDSGKESNDDAEISKKSQKRLRGKHLSDNKALDGHFSDHSQSHSVASGDGCLSLLQKRHSGIRPHAVRKRTPRVPISYSIGKDNGERFFSSARQGSKQMVDTNDVAHKIALALTEASQRGGSSKISGSPDKFFLPSPGLKSGKKHPKSEIAGAKFCSSDLDDGSSELSLGSTEGNNEDYSRKAIHRSGRENAGRGRNQEKKIKQYGKNLEPEENISKHLKDIKEASSGTDDGKNLGFIKSNFDTDFADAKNARSSFKGSRMKSKKLLLEKDEGSAFDALKTLADLSLMLPVTNPDTESSAQFKEGNHDVVDESKMETHNVFPRIESTASSKLGKVFSDNGVAIPEAEGAHQLNAGFRKRKQKSFNLKNDETHTGSPLSGSQKTKATDEVKKSMVKGKRSSVSAAHSRQLKMVKSLGNMSSSTNDKGERDGSSFSPMKISSTTQVSPVNRGRRPRRKMEKPKPMVQQDSVVSRNIFSGQHNKSIASLQDGSSSQKGKLINCLSSYQTRRWCTFEWFYSAIDYPWFSKREFVEYLDHVGLGHVPRLTRIEWGVIRSSLGRPRRFSEQFLIEEKHKLNQYRESVRSHYAEILAGTKEGLPTDLAQPLIVGQRIIAIHPKTREIHDGSVLTVDHCRYRIQFDQPELGVEFVMDIDCMPLYPFENMPTSLIQHNISSAQIHDNLNELKPNGKLKQRKIAEHTILFPSENSDAIKNLYISPTMHRSSTLSKQVQGFSSSSISQPKVVCSEIGNAQLASSSQPSLLEHVHSKEADILAISELNRALDKKELVLSELKHMNDGVSESQKYGDNSVKDSESFKRNYASVSSALFCLRQRNTYQASSSVLSSKPVANFDDPNGQASSSNCSACHNQESISQSHIAEIVESSRRKARTMVVQATQAMSNLRKAESKVERIEDAINFINNQLSVDDPTASATTFLPADSFTLACQDQLTASVLNPLASCHVQDGELNSSSDQNEMKIPSELISHCLATLFMIQKCTERQFPPADVAQVLDSAVTSLQPLCSKNLPIYGP</sequence>
<feature type="region of interest" description="Disordered" evidence="4">
    <location>
        <begin position="342"/>
        <end position="432"/>
    </location>
</feature>
<feature type="region of interest" description="Disordered" evidence="4">
    <location>
        <begin position="226"/>
        <end position="249"/>
    </location>
</feature>
<feature type="compositionally biased region" description="Polar residues" evidence="4">
    <location>
        <begin position="342"/>
        <end position="351"/>
    </location>
</feature>
<dbReference type="STRING" id="157652.A0A371F980"/>
<dbReference type="PANTHER" id="PTHR21689:SF2">
    <property type="entry name" value="PROTEIN LIN-9 HOMOLOG"/>
    <property type="match status" value="1"/>
</dbReference>
<evidence type="ECO:0000313" key="6">
    <source>
        <dbReference type="EMBL" id="RDX74845.1"/>
    </source>
</evidence>
<keyword evidence="7" id="KW-1185">Reference proteome</keyword>
<dbReference type="Pfam" id="PF06584">
    <property type="entry name" value="DIRP"/>
    <property type="match status" value="1"/>
</dbReference>
<dbReference type="SMART" id="SM00717">
    <property type="entry name" value="SANT"/>
    <property type="match status" value="1"/>
</dbReference>
<dbReference type="InterPro" id="IPR010561">
    <property type="entry name" value="LIN-9/ALY1"/>
</dbReference>
<feature type="coiled-coil region" evidence="3">
    <location>
        <begin position="1117"/>
        <end position="1144"/>
    </location>
</feature>
<dbReference type="GO" id="GO:0003677">
    <property type="term" value="F:DNA binding"/>
    <property type="evidence" value="ECO:0007669"/>
    <property type="project" value="TreeGrafter"/>
</dbReference>
<keyword evidence="3" id="KW-0175">Coiled coil</keyword>
<keyword evidence="2" id="KW-0539">Nucleus</keyword>
<feature type="region of interest" description="Disordered" evidence="4">
    <location>
        <begin position="590"/>
        <end position="694"/>
    </location>
</feature>
<dbReference type="GO" id="GO:0017053">
    <property type="term" value="C:transcription repressor complex"/>
    <property type="evidence" value="ECO:0007669"/>
    <property type="project" value="InterPro"/>
</dbReference>
<dbReference type="OrthoDB" id="2339771at2759"/>
<evidence type="ECO:0000256" key="3">
    <source>
        <dbReference type="SAM" id="Coils"/>
    </source>
</evidence>
<dbReference type="GO" id="GO:0006351">
    <property type="term" value="P:DNA-templated transcription"/>
    <property type="evidence" value="ECO:0007669"/>
    <property type="project" value="InterPro"/>
</dbReference>
<gene>
    <name evidence="6" type="primary">ALY3</name>
    <name evidence="6" type="ORF">CR513_45354</name>
</gene>
<feature type="non-terminal residue" evidence="6">
    <location>
        <position position="1"/>
    </location>
</feature>
<evidence type="ECO:0000256" key="4">
    <source>
        <dbReference type="SAM" id="MobiDB-lite"/>
    </source>
</evidence>
<proteinExistence type="predicted"/>
<feature type="compositionally biased region" description="Polar residues" evidence="4">
    <location>
        <begin position="598"/>
        <end position="608"/>
    </location>
</feature>
<dbReference type="InterPro" id="IPR001005">
    <property type="entry name" value="SANT/Myb"/>
</dbReference>
<comment type="caution">
    <text evidence="6">The sequence shown here is derived from an EMBL/GenBank/DDBJ whole genome shotgun (WGS) entry which is preliminary data.</text>
</comment>
<dbReference type="InterPro" id="IPR033471">
    <property type="entry name" value="DIRP"/>
</dbReference>
<dbReference type="SUPFAM" id="SSF46689">
    <property type="entry name" value="Homeodomain-like"/>
    <property type="match status" value="1"/>
</dbReference>